<dbReference type="RefSeq" id="WP_068541618.1">
    <property type="nucleotide sequence ID" value="NZ_LSFI01000016.1"/>
</dbReference>
<sequence>MAWIYGPVNSVEDIRRINCLIRDEMLAVETPEQLTDLKKRSDYLCTLTYSPFWQKKFGPMVEKLREVAREENVATVRLANYIARYKGWDKHYNPWRADTAKEIEQKLDELDDALIKEIEEAKPLEIIEAIQKELDVLRKEFCRLRKAMLFVDEPEELTELKKYADFLVTLTYSRELERRLGEHTERLREIAHKENERSVKLANIIAAVNNWDIVYEVWNEDELVQEETIEEYLQRLLEEEQKAETYVPTEARYRAGKVMWLVYESPHEYKGGRAYPRLRVKRIYFPGDAFDIKMEGPGEFTTRFGRQVFGVKITYKTRISPTVIRRKGRTIQLPERVVTRTKIVQLDEGATNVRLVEERPEKAYPVA</sequence>
<dbReference type="OrthoDB" id="9766093at2"/>
<keyword evidence="2" id="KW-1185">Reference proteome</keyword>
<dbReference type="EMBL" id="LSFI01000016">
    <property type="protein sequence ID" value="OAG27975.1"/>
    <property type="molecule type" value="Genomic_DNA"/>
</dbReference>
<dbReference type="Proteomes" id="UP000076964">
    <property type="component" value="Unassembled WGS sequence"/>
</dbReference>
<protein>
    <submittedName>
        <fullName evidence="1">Uncharacterized protein</fullName>
    </submittedName>
</protein>
<reference evidence="1 2" key="1">
    <citation type="submission" date="2016-02" db="EMBL/GenBank/DDBJ databases">
        <title>Draft genome sequence of Thermodesulfatator sp. S606.</title>
        <authorList>
            <person name="Lai Q."/>
            <person name="Cao J."/>
            <person name="Dupont S."/>
            <person name="Shao Z."/>
            <person name="Jebbar M."/>
            <person name="Alain K."/>
        </authorList>
    </citation>
    <scope>NUCLEOTIDE SEQUENCE [LARGE SCALE GENOMIC DNA]</scope>
    <source>
        <strain evidence="1 2">S606</strain>
    </source>
</reference>
<dbReference type="STRING" id="1795632.TH606_04365"/>
<name>A0A177E7V3_9BACT</name>
<evidence type="ECO:0000313" key="1">
    <source>
        <dbReference type="EMBL" id="OAG27975.1"/>
    </source>
</evidence>
<organism evidence="1 2">
    <name type="scientific">Thermodesulfatator autotrophicus</name>
    <dbReference type="NCBI Taxonomy" id="1795632"/>
    <lineage>
        <taxon>Bacteria</taxon>
        <taxon>Pseudomonadati</taxon>
        <taxon>Thermodesulfobacteriota</taxon>
        <taxon>Thermodesulfobacteria</taxon>
        <taxon>Thermodesulfobacteriales</taxon>
        <taxon>Thermodesulfatatoraceae</taxon>
        <taxon>Thermodesulfatator</taxon>
    </lineage>
</organism>
<gene>
    <name evidence="1" type="ORF">TH606_04365</name>
</gene>
<proteinExistence type="predicted"/>
<dbReference type="AlphaFoldDB" id="A0A177E7V3"/>
<comment type="caution">
    <text evidence="1">The sequence shown here is derived from an EMBL/GenBank/DDBJ whole genome shotgun (WGS) entry which is preliminary data.</text>
</comment>
<accession>A0A177E7V3</accession>
<evidence type="ECO:0000313" key="2">
    <source>
        <dbReference type="Proteomes" id="UP000076964"/>
    </source>
</evidence>